<organism evidence="1 2">
    <name type="scientific">Nelumbo nucifera</name>
    <name type="common">Sacred lotus</name>
    <dbReference type="NCBI Taxonomy" id="4432"/>
    <lineage>
        <taxon>Eukaryota</taxon>
        <taxon>Viridiplantae</taxon>
        <taxon>Streptophyta</taxon>
        <taxon>Embryophyta</taxon>
        <taxon>Tracheophyta</taxon>
        <taxon>Spermatophyta</taxon>
        <taxon>Magnoliopsida</taxon>
        <taxon>Proteales</taxon>
        <taxon>Nelumbonaceae</taxon>
        <taxon>Nelumbo</taxon>
    </lineage>
</organism>
<dbReference type="Proteomes" id="UP000607653">
    <property type="component" value="Unassembled WGS sequence"/>
</dbReference>
<proteinExistence type="predicted"/>
<dbReference type="EMBL" id="DUZY01000001">
    <property type="protein sequence ID" value="DAD21083.1"/>
    <property type="molecule type" value="Genomic_DNA"/>
</dbReference>
<dbReference type="AlphaFoldDB" id="A0A822XN05"/>
<reference evidence="1 2" key="1">
    <citation type="journal article" date="2020" name="Mol. Biol. Evol.">
        <title>Distinct Expression and Methylation Patterns for Genes with Different Fates following a Single Whole-Genome Duplication in Flowering Plants.</title>
        <authorList>
            <person name="Shi T."/>
            <person name="Rahmani R.S."/>
            <person name="Gugger P.F."/>
            <person name="Wang M."/>
            <person name="Li H."/>
            <person name="Zhang Y."/>
            <person name="Li Z."/>
            <person name="Wang Q."/>
            <person name="Van de Peer Y."/>
            <person name="Marchal K."/>
            <person name="Chen J."/>
        </authorList>
    </citation>
    <scope>NUCLEOTIDE SEQUENCE [LARGE SCALE GENOMIC DNA]</scope>
    <source>
        <tissue evidence="1">Leaf</tissue>
    </source>
</reference>
<sequence length="53" mass="6330">MKNENDQNWNLIFLLKIHWLRVLVGHLVWVDIEDGNLPFGRFEACEVQSFDMV</sequence>
<comment type="caution">
    <text evidence="1">The sequence shown here is derived from an EMBL/GenBank/DDBJ whole genome shotgun (WGS) entry which is preliminary data.</text>
</comment>
<protein>
    <submittedName>
        <fullName evidence="1">Uncharacterized protein</fullName>
    </submittedName>
</protein>
<keyword evidence="2" id="KW-1185">Reference proteome</keyword>
<name>A0A822XN05_NELNU</name>
<gene>
    <name evidence="1" type="ORF">HUJ06_022546</name>
</gene>
<evidence type="ECO:0000313" key="2">
    <source>
        <dbReference type="Proteomes" id="UP000607653"/>
    </source>
</evidence>
<evidence type="ECO:0000313" key="1">
    <source>
        <dbReference type="EMBL" id="DAD21083.1"/>
    </source>
</evidence>
<accession>A0A822XN05</accession>